<sequence>MLDGPLFALLLGALLLGALLFGALLLGAPPLSEPLIDVTAGRLGTGAGGFSAGPPGDDTPFAASFALG</sequence>
<evidence type="ECO:0000313" key="1">
    <source>
        <dbReference type="EMBL" id="XCG64230.1"/>
    </source>
</evidence>
<dbReference type="RefSeq" id="WP_353649843.1">
    <property type="nucleotide sequence ID" value="NZ_CP159218.1"/>
</dbReference>
<accession>A0AAU8DQG0</accession>
<dbReference type="AlphaFoldDB" id="A0AAU8DQG0"/>
<organism evidence="1">
    <name type="scientific">Nakamurella sp. A5-74</name>
    <dbReference type="NCBI Taxonomy" id="3158264"/>
    <lineage>
        <taxon>Bacteria</taxon>
        <taxon>Bacillati</taxon>
        <taxon>Actinomycetota</taxon>
        <taxon>Actinomycetes</taxon>
        <taxon>Nakamurellales</taxon>
        <taxon>Nakamurellaceae</taxon>
        <taxon>Nakamurella</taxon>
    </lineage>
</organism>
<gene>
    <name evidence="1" type="ORF">ABLG96_02450</name>
</gene>
<reference evidence="1" key="1">
    <citation type="submission" date="2024-05" db="EMBL/GenBank/DDBJ databases">
        <authorList>
            <person name="Cai S.Y."/>
            <person name="Jin L.M."/>
            <person name="Li H.R."/>
        </authorList>
    </citation>
    <scope>NUCLEOTIDE SEQUENCE</scope>
    <source>
        <strain evidence="1">A5-74</strain>
    </source>
</reference>
<name>A0AAU8DQG0_9ACTN</name>
<protein>
    <submittedName>
        <fullName evidence="1">Uncharacterized protein</fullName>
    </submittedName>
</protein>
<dbReference type="EMBL" id="CP159218">
    <property type="protein sequence ID" value="XCG64230.1"/>
    <property type="molecule type" value="Genomic_DNA"/>
</dbReference>
<proteinExistence type="predicted"/>